<dbReference type="OrthoDB" id="9803916at2"/>
<dbReference type="Pfam" id="PF10996">
    <property type="entry name" value="Beta-Casp"/>
    <property type="match status" value="1"/>
</dbReference>
<evidence type="ECO:0000313" key="5">
    <source>
        <dbReference type="Proteomes" id="UP000076625"/>
    </source>
</evidence>
<organism evidence="4 5">
    <name type="scientific">Crenobacter luteus</name>
    <dbReference type="NCBI Taxonomy" id="1452487"/>
    <lineage>
        <taxon>Bacteria</taxon>
        <taxon>Pseudomonadati</taxon>
        <taxon>Pseudomonadota</taxon>
        <taxon>Betaproteobacteria</taxon>
        <taxon>Neisseriales</taxon>
        <taxon>Neisseriaceae</taxon>
        <taxon>Crenobacter</taxon>
    </lineage>
</organism>
<evidence type="ECO:0000259" key="2">
    <source>
        <dbReference type="SMART" id="SM00849"/>
    </source>
</evidence>
<reference evidence="5" key="1">
    <citation type="submission" date="2016-01" db="EMBL/GenBank/DDBJ databases">
        <title>Draft genome of Chromobacterium sp. F49.</title>
        <authorList>
            <person name="Hong K.W."/>
        </authorList>
    </citation>
    <scope>NUCLEOTIDE SEQUENCE [LARGE SCALE GENOMIC DNA]</scope>
    <source>
        <strain evidence="5">CN10</strain>
    </source>
</reference>
<evidence type="ECO:0000256" key="1">
    <source>
        <dbReference type="ARBA" id="ARBA00022801"/>
    </source>
</evidence>
<dbReference type="EMBL" id="LQQU01000017">
    <property type="protein sequence ID" value="KZE32915.1"/>
    <property type="molecule type" value="Genomic_DNA"/>
</dbReference>
<dbReference type="PANTHER" id="PTHR11203">
    <property type="entry name" value="CLEAVAGE AND POLYADENYLATION SPECIFICITY FACTOR FAMILY MEMBER"/>
    <property type="match status" value="1"/>
</dbReference>
<dbReference type="SMART" id="SM01027">
    <property type="entry name" value="Beta-Casp"/>
    <property type="match status" value="1"/>
</dbReference>
<dbReference type="InterPro" id="IPR011108">
    <property type="entry name" value="RMMBL"/>
</dbReference>
<dbReference type="GO" id="GO:0004521">
    <property type="term" value="F:RNA endonuclease activity"/>
    <property type="evidence" value="ECO:0007669"/>
    <property type="project" value="TreeGrafter"/>
</dbReference>
<feature type="domain" description="Metallo-beta-lactamase" evidence="2">
    <location>
        <begin position="13"/>
        <end position="242"/>
    </location>
</feature>
<dbReference type="CDD" id="cd16295">
    <property type="entry name" value="TTHA0252-CPSF-like_MBL-fold"/>
    <property type="match status" value="1"/>
</dbReference>
<dbReference type="PANTHER" id="PTHR11203:SF37">
    <property type="entry name" value="INTEGRATOR COMPLEX SUBUNIT 11"/>
    <property type="match status" value="1"/>
</dbReference>
<dbReference type="Pfam" id="PF07521">
    <property type="entry name" value="RMMBL"/>
    <property type="match status" value="1"/>
</dbReference>
<dbReference type="Gene3D" id="3.60.15.10">
    <property type="entry name" value="Ribonuclease Z/Hydroxyacylglutathione hydrolase-like"/>
    <property type="match status" value="1"/>
</dbReference>
<evidence type="ECO:0000313" key="4">
    <source>
        <dbReference type="EMBL" id="KZE32915.1"/>
    </source>
</evidence>
<gene>
    <name evidence="4" type="ORF">AVW16_11090</name>
</gene>
<feature type="domain" description="Beta-Casp" evidence="3">
    <location>
        <begin position="247"/>
        <end position="366"/>
    </location>
</feature>
<dbReference type="Pfam" id="PF00753">
    <property type="entry name" value="Lactamase_B"/>
    <property type="match status" value="1"/>
</dbReference>
<dbReference type="InterPro" id="IPR022712">
    <property type="entry name" value="Beta_Casp"/>
</dbReference>
<dbReference type="GO" id="GO:0016787">
    <property type="term" value="F:hydrolase activity"/>
    <property type="evidence" value="ECO:0007669"/>
    <property type="project" value="UniProtKB-KW"/>
</dbReference>
<keyword evidence="1" id="KW-0378">Hydrolase</keyword>
<evidence type="ECO:0000259" key="3">
    <source>
        <dbReference type="SMART" id="SM01027"/>
    </source>
</evidence>
<comment type="caution">
    <text evidence="4">The sequence shown here is derived from an EMBL/GenBank/DDBJ whole genome shotgun (WGS) entry which is preliminary data.</text>
</comment>
<sequence>MRITFLGAADTVTGSKFLIEHGGRRVLVDCGLFQGYKALRLRNRDVFPVPPDTLDAVVLTHAHLDHSGYLPVLVRDGFAGPVYGTAATGALAGILLPDSGHLLEEEAEYANRHGYSKHHPALPLYTEEDAERALENFRVLPFGAEHEVAPGVRCRLRPAGHILGAASVEIVAGGVTLLCSGDLGRPHDPIMMAPEPVAHADYLLVESTYGDRRHPADSPERQLAEVVNRTAARRGVTVIPSFAVQRAQSLMYYLYRLRRAGRIPELPIYLNSPMASDVTDLFQRFHAEHRLSAEDCAGMCRVAHIVRSVEESKRLNERHGPAVIIAASGMATGGRVLHHLKAFAPDPRNTLLFSGFQAGGTRGAAIVGGARSVRIFGEDVPIRAEVVAMEHLSAHADADELMAWLDGFARAPRHTFVVHGEAGAADTLRRRIAHEKGWSVSVPEHRAGFELPGDA</sequence>
<dbReference type="InterPro" id="IPR050698">
    <property type="entry name" value="MBL"/>
</dbReference>
<dbReference type="RefSeq" id="WP_066611984.1">
    <property type="nucleotide sequence ID" value="NZ_LQQU01000017.1"/>
</dbReference>
<dbReference type="STRING" id="1452487.AVW16_11090"/>
<dbReference type="Proteomes" id="UP000076625">
    <property type="component" value="Unassembled WGS sequence"/>
</dbReference>
<dbReference type="InterPro" id="IPR001279">
    <property type="entry name" value="Metallo-B-lactamas"/>
</dbReference>
<keyword evidence="5" id="KW-1185">Reference proteome</keyword>
<dbReference type="SUPFAM" id="SSF56281">
    <property type="entry name" value="Metallo-hydrolase/oxidoreductase"/>
    <property type="match status" value="1"/>
</dbReference>
<dbReference type="InterPro" id="IPR036866">
    <property type="entry name" value="RibonucZ/Hydroxyglut_hydro"/>
</dbReference>
<protein>
    <submittedName>
        <fullName evidence="4">mRNA 3'-end processing factor</fullName>
    </submittedName>
</protein>
<proteinExistence type="predicted"/>
<dbReference type="AlphaFoldDB" id="A0A165FDM9"/>
<dbReference type="Gene3D" id="3.40.50.10890">
    <property type="match status" value="1"/>
</dbReference>
<dbReference type="SMART" id="SM00849">
    <property type="entry name" value="Lactamase_B"/>
    <property type="match status" value="1"/>
</dbReference>
<name>A0A165FDM9_9NEIS</name>
<accession>A0A165FDM9</accession>